<feature type="compositionally biased region" description="Basic and acidic residues" evidence="1">
    <location>
        <begin position="112"/>
        <end position="135"/>
    </location>
</feature>
<keyword evidence="2" id="KW-0472">Membrane</keyword>
<evidence type="ECO:0000313" key="5">
    <source>
        <dbReference type="Proteomes" id="UP001196316"/>
    </source>
</evidence>
<evidence type="ECO:0000256" key="2">
    <source>
        <dbReference type="SAM" id="Phobius"/>
    </source>
</evidence>
<dbReference type="EMBL" id="JAHOEP010000024">
    <property type="protein sequence ID" value="MBV3408646.1"/>
    <property type="molecule type" value="Genomic_DNA"/>
</dbReference>
<gene>
    <name evidence="4" type="ORF">KSW80_09590</name>
</gene>
<comment type="caution">
    <text evidence="4">The sequence shown here is derived from an EMBL/GenBank/DDBJ whole genome shotgun (WGS) entry which is preliminary data.</text>
</comment>
<evidence type="ECO:0000259" key="3">
    <source>
        <dbReference type="Pfam" id="PF14297"/>
    </source>
</evidence>
<reference evidence="4" key="1">
    <citation type="submission" date="2021-06" db="EMBL/GenBank/DDBJ databases">
        <title>Collection of gut derived symbiotic bacterial strains cultured from healthy donors.</title>
        <authorList>
            <person name="Lin H."/>
            <person name="Littmann E."/>
            <person name="Pamer E.G."/>
        </authorList>
    </citation>
    <scope>NUCLEOTIDE SEQUENCE</scope>
    <source>
        <strain evidence="4">MSK.21.60</strain>
    </source>
</reference>
<evidence type="ECO:0000313" key="4">
    <source>
        <dbReference type="EMBL" id="MBV3408646.1"/>
    </source>
</evidence>
<feature type="compositionally biased region" description="Polar residues" evidence="1">
    <location>
        <begin position="228"/>
        <end position="238"/>
    </location>
</feature>
<accession>A0AAW4N7J5</accession>
<organism evidence="4 5">
    <name type="scientific">Segatella copri</name>
    <dbReference type="NCBI Taxonomy" id="165179"/>
    <lineage>
        <taxon>Bacteria</taxon>
        <taxon>Pseudomonadati</taxon>
        <taxon>Bacteroidota</taxon>
        <taxon>Bacteroidia</taxon>
        <taxon>Bacteroidales</taxon>
        <taxon>Prevotellaceae</taxon>
        <taxon>Segatella</taxon>
    </lineage>
</organism>
<feature type="domain" description="Lin1244/Lin1753-like N-terminal" evidence="3">
    <location>
        <begin position="5"/>
        <end position="88"/>
    </location>
</feature>
<name>A0AAW4N7J5_9BACT</name>
<protein>
    <submittedName>
        <fullName evidence="4">DUF4373 domain-containing protein</fullName>
    </submittedName>
</protein>
<feature type="compositionally biased region" description="Basic and acidic residues" evidence="1">
    <location>
        <begin position="142"/>
        <end position="160"/>
    </location>
</feature>
<dbReference type="InterPro" id="IPR025400">
    <property type="entry name" value="Lin1244/Lin1753-like_N"/>
</dbReference>
<dbReference type="Pfam" id="PF14297">
    <property type="entry name" value="Lin1244_N"/>
    <property type="match status" value="1"/>
</dbReference>
<feature type="region of interest" description="Disordered" evidence="1">
    <location>
        <begin position="97"/>
        <end position="162"/>
    </location>
</feature>
<keyword evidence="2" id="KW-0812">Transmembrane</keyword>
<proteinExistence type="predicted"/>
<sequence length="244" mass="28246">MKKSYFRHDYNARNDIKLQSVITKHGAVGIGVYWIIVEMLYQNGGELPLDIARNISVAYFTDFKVVESVIKDFDLFENDGNVFWSVRIRQTIDNTKKVSDARKAASRQRWSRKQEKPENPESRKTASHPPAKEELSLFTQPEEQKPDVPEDVPKPEEQKKRTYFKPPTVEEVAAYVKEKGYSVDAEQFVAFYESKGWMIGKNKMQKWRAAVATWQRQRSGYSGGRATTPAQQSLINKNCNDEWN</sequence>
<dbReference type="RefSeq" id="WP_217326678.1">
    <property type="nucleotide sequence ID" value="NZ_JAHOEK010000023.1"/>
</dbReference>
<dbReference type="AlphaFoldDB" id="A0AAW4N7J5"/>
<feature type="region of interest" description="Disordered" evidence="1">
    <location>
        <begin position="216"/>
        <end position="244"/>
    </location>
</feature>
<feature type="transmembrane region" description="Helical" evidence="2">
    <location>
        <begin position="21"/>
        <end position="41"/>
    </location>
</feature>
<dbReference type="Proteomes" id="UP001196316">
    <property type="component" value="Unassembled WGS sequence"/>
</dbReference>
<evidence type="ECO:0000256" key="1">
    <source>
        <dbReference type="SAM" id="MobiDB-lite"/>
    </source>
</evidence>
<keyword evidence="2" id="KW-1133">Transmembrane helix</keyword>